<accession>A0AAD7ZF30</accession>
<evidence type="ECO:0000313" key="2">
    <source>
        <dbReference type="Proteomes" id="UP001233999"/>
    </source>
</evidence>
<dbReference type="EMBL" id="JASPKZ010008806">
    <property type="protein sequence ID" value="KAJ9578972.1"/>
    <property type="molecule type" value="Genomic_DNA"/>
</dbReference>
<gene>
    <name evidence="1" type="ORF">L9F63_024921</name>
</gene>
<proteinExistence type="predicted"/>
<dbReference type="Proteomes" id="UP001233999">
    <property type="component" value="Unassembled WGS sequence"/>
</dbReference>
<dbReference type="AlphaFoldDB" id="A0AAD7ZF30"/>
<feature type="non-terminal residue" evidence="1">
    <location>
        <position position="51"/>
    </location>
</feature>
<reference evidence="1" key="1">
    <citation type="journal article" date="2023" name="IScience">
        <title>Live-bearing cockroach genome reveals convergent evolutionary mechanisms linked to viviparity in insects and beyond.</title>
        <authorList>
            <person name="Fouks B."/>
            <person name="Harrison M.C."/>
            <person name="Mikhailova A.A."/>
            <person name="Marchal E."/>
            <person name="English S."/>
            <person name="Carruthers M."/>
            <person name="Jennings E.C."/>
            <person name="Chiamaka E.L."/>
            <person name="Frigard R.A."/>
            <person name="Pippel M."/>
            <person name="Attardo G.M."/>
            <person name="Benoit J.B."/>
            <person name="Bornberg-Bauer E."/>
            <person name="Tobe S.S."/>
        </authorList>
    </citation>
    <scope>NUCLEOTIDE SEQUENCE</scope>
    <source>
        <strain evidence="1">Stay&amp;Tobe</strain>
    </source>
</reference>
<protein>
    <submittedName>
        <fullName evidence="1">Uncharacterized protein</fullName>
    </submittedName>
</protein>
<feature type="non-terminal residue" evidence="1">
    <location>
        <position position="1"/>
    </location>
</feature>
<keyword evidence="2" id="KW-1185">Reference proteome</keyword>
<evidence type="ECO:0000313" key="1">
    <source>
        <dbReference type="EMBL" id="KAJ9578972.1"/>
    </source>
</evidence>
<reference evidence="1" key="2">
    <citation type="submission" date="2023-05" db="EMBL/GenBank/DDBJ databases">
        <authorList>
            <person name="Fouks B."/>
        </authorList>
    </citation>
    <scope>NUCLEOTIDE SEQUENCE</scope>
    <source>
        <strain evidence="1">Stay&amp;Tobe</strain>
        <tissue evidence="1">Testes</tissue>
    </source>
</reference>
<sequence length="51" mass="6169">TEFVSNMLVTREYIVVFFSGNWEFKQIQKRIRRPSKVKGVFFLFFLAFIGF</sequence>
<organism evidence="1 2">
    <name type="scientific">Diploptera punctata</name>
    <name type="common">Pacific beetle cockroach</name>
    <dbReference type="NCBI Taxonomy" id="6984"/>
    <lineage>
        <taxon>Eukaryota</taxon>
        <taxon>Metazoa</taxon>
        <taxon>Ecdysozoa</taxon>
        <taxon>Arthropoda</taxon>
        <taxon>Hexapoda</taxon>
        <taxon>Insecta</taxon>
        <taxon>Pterygota</taxon>
        <taxon>Neoptera</taxon>
        <taxon>Polyneoptera</taxon>
        <taxon>Dictyoptera</taxon>
        <taxon>Blattodea</taxon>
        <taxon>Blaberoidea</taxon>
        <taxon>Blaberidae</taxon>
        <taxon>Diplopterinae</taxon>
        <taxon>Diploptera</taxon>
    </lineage>
</organism>
<name>A0AAD7ZF30_DIPPU</name>
<comment type="caution">
    <text evidence="1">The sequence shown here is derived from an EMBL/GenBank/DDBJ whole genome shotgun (WGS) entry which is preliminary data.</text>
</comment>